<dbReference type="Gene3D" id="3.40.50.300">
    <property type="entry name" value="P-loop containing nucleotide triphosphate hydrolases"/>
    <property type="match status" value="1"/>
</dbReference>
<dbReference type="Proteomes" id="UP000199088">
    <property type="component" value="Unassembled WGS sequence"/>
</dbReference>
<dbReference type="InterPro" id="IPR001482">
    <property type="entry name" value="T2SS/T4SS_dom"/>
</dbReference>
<organism evidence="3 4">
    <name type="scientific">Klenkia soli</name>
    <dbReference type="NCBI Taxonomy" id="1052260"/>
    <lineage>
        <taxon>Bacteria</taxon>
        <taxon>Bacillati</taxon>
        <taxon>Actinomycetota</taxon>
        <taxon>Actinomycetes</taxon>
        <taxon>Geodermatophilales</taxon>
        <taxon>Geodermatophilaceae</taxon>
        <taxon>Klenkia</taxon>
    </lineage>
</organism>
<gene>
    <name evidence="3" type="ORF">SAMN05660199_00185</name>
</gene>
<dbReference type="PANTHER" id="PTHR30486:SF15">
    <property type="entry name" value="TYPE II_IV SECRETION SYSTEM ATPASE"/>
    <property type="match status" value="1"/>
</dbReference>
<dbReference type="OrthoDB" id="9810761at2"/>
<dbReference type="Pfam" id="PF00437">
    <property type="entry name" value="T2SSE"/>
    <property type="match status" value="1"/>
</dbReference>
<protein>
    <submittedName>
        <fullName evidence="3">Pilus assembly protein CpaF</fullName>
    </submittedName>
</protein>
<feature type="domain" description="Bacterial type II secretion system protein E" evidence="2">
    <location>
        <begin position="75"/>
        <end position="347"/>
    </location>
</feature>
<accession>A0A1H0C291</accession>
<dbReference type="InterPro" id="IPR050921">
    <property type="entry name" value="T4SS_GSP_E_ATPase"/>
</dbReference>
<evidence type="ECO:0000259" key="2">
    <source>
        <dbReference type="Pfam" id="PF00437"/>
    </source>
</evidence>
<dbReference type="SUPFAM" id="SSF52540">
    <property type="entry name" value="P-loop containing nucleoside triphosphate hydrolases"/>
    <property type="match status" value="1"/>
</dbReference>
<dbReference type="GO" id="GO:0016887">
    <property type="term" value="F:ATP hydrolysis activity"/>
    <property type="evidence" value="ECO:0007669"/>
    <property type="project" value="InterPro"/>
</dbReference>
<evidence type="ECO:0000313" key="4">
    <source>
        <dbReference type="Proteomes" id="UP000199088"/>
    </source>
</evidence>
<dbReference type="PANTHER" id="PTHR30486">
    <property type="entry name" value="TWITCHING MOTILITY PROTEIN PILT"/>
    <property type="match status" value="1"/>
</dbReference>
<name>A0A1H0C291_9ACTN</name>
<comment type="similarity">
    <text evidence="1">Belongs to the GSP E family.</text>
</comment>
<sequence length="415" mass="44848">MSVLPAAATALDLVDAEVRELVRRRGLDPAVDPGPVRALVREVVADYAERSLSSSLPPLADPEGVLRDVLDRVAGFGPLQRWLDDPEVEEIWVNEPGRVFVARRGRSELTTTILGAGELADLVERMLRTSGRRVDMSTPFVDATLPDGSRLHVVIPDVTRRHMAVNIRKFVLQAHSLDELVALGTLGTQVARFLEAAVAAGLNILVSGGTQAGKTTLLNCLCSAIPARERVITAEEVFELRVPLPDVVAMQTRQPNLEGAGEIPLRRLVKEALRMRPSRLVVGEVRQEECLDLLIALNSGLPGMCTLHANSAREAVVKMCTLPLLAGENIGHAFVVPTVASSVDLVVHVGTDPSGHRRVREVVALPGRAEGTVIETADVFTSRDGRLVRADGYPPHPERFAAAGFDLAELLGDRR</sequence>
<dbReference type="EMBL" id="FNIR01000001">
    <property type="protein sequence ID" value="SDN51991.1"/>
    <property type="molecule type" value="Genomic_DNA"/>
</dbReference>
<evidence type="ECO:0000313" key="3">
    <source>
        <dbReference type="EMBL" id="SDN51991.1"/>
    </source>
</evidence>
<dbReference type="STRING" id="1052260.SAMN05660199_00185"/>
<proteinExistence type="inferred from homology"/>
<keyword evidence="4" id="KW-1185">Reference proteome</keyword>
<dbReference type="RefSeq" id="WP_091238054.1">
    <property type="nucleotide sequence ID" value="NZ_FNIR01000001.1"/>
</dbReference>
<dbReference type="InterPro" id="IPR027417">
    <property type="entry name" value="P-loop_NTPase"/>
</dbReference>
<evidence type="ECO:0000256" key="1">
    <source>
        <dbReference type="ARBA" id="ARBA00006611"/>
    </source>
</evidence>
<dbReference type="Gene3D" id="3.30.450.380">
    <property type="match status" value="1"/>
</dbReference>
<dbReference type="AlphaFoldDB" id="A0A1H0C291"/>
<reference evidence="4" key="1">
    <citation type="submission" date="2016-10" db="EMBL/GenBank/DDBJ databases">
        <authorList>
            <person name="Varghese N."/>
            <person name="Submissions S."/>
        </authorList>
    </citation>
    <scope>NUCLEOTIDE SEQUENCE [LARGE SCALE GENOMIC DNA]</scope>
    <source>
        <strain evidence="4">DSM 45843</strain>
    </source>
</reference>
<dbReference type="CDD" id="cd01130">
    <property type="entry name" value="VirB11-like_ATPase"/>
    <property type="match status" value="1"/>
</dbReference>